<comment type="caution">
    <text evidence="1">The sequence shown here is derived from an EMBL/GenBank/DDBJ whole genome shotgun (WGS) entry which is preliminary data.</text>
</comment>
<sequence>MADILNCRNGLDNVVNRAIRQLPWKSRFDILKERIKPRYMNECVGTPRREYQENVVNGIRICPTFNPFVHLNKARRYRLDNWPSRNWDDWNPLNCYTRGGRKRFSVPEAFLPLKDELGNAHPPRLSGRYIADIEKQYRINGLPWVWKHEYYKEKLHYGDRDIVEPKTWYRIAYRQVFFHWCNNVI</sequence>
<keyword evidence="2" id="KW-1185">Reference proteome</keyword>
<gene>
    <name evidence="1" type="ORF">BdWA1_002558</name>
</gene>
<dbReference type="KEGG" id="bdw:94336855"/>
<dbReference type="RefSeq" id="XP_067802802.1">
    <property type="nucleotide sequence ID" value="XM_067947580.1"/>
</dbReference>
<evidence type="ECO:0000313" key="2">
    <source>
        <dbReference type="Proteomes" id="UP001214638"/>
    </source>
</evidence>
<protein>
    <recommendedName>
        <fullName evidence="3">BIR protein</fullName>
    </recommendedName>
</protein>
<accession>A0AAD9PJR5</accession>
<evidence type="ECO:0000313" key="1">
    <source>
        <dbReference type="EMBL" id="KAK2195960.1"/>
    </source>
</evidence>
<proteinExistence type="predicted"/>
<dbReference type="AlphaFoldDB" id="A0AAD9PJR5"/>
<dbReference type="EMBL" id="JALLKP010000003">
    <property type="protein sequence ID" value="KAK2195960.1"/>
    <property type="molecule type" value="Genomic_DNA"/>
</dbReference>
<organism evidence="1 2">
    <name type="scientific">Babesia duncani</name>
    <dbReference type="NCBI Taxonomy" id="323732"/>
    <lineage>
        <taxon>Eukaryota</taxon>
        <taxon>Sar</taxon>
        <taxon>Alveolata</taxon>
        <taxon>Apicomplexa</taxon>
        <taxon>Aconoidasida</taxon>
        <taxon>Piroplasmida</taxon>
        <taxon>Babesiidae</taxon>
        <taxon>Babesia</taxon>
    </lineage>
</organism>
<name>A0AAD9PJR5_9APIC</name>
<reference evidence="1" key="1">
    <citation type="journal article" date="2023" name="Nat. Microbiol.">
        <title>Babesia duncani multi-omics identifies virulence factors and drug targets.</title>
        <authorList>
            <person name="Singh P."/>
            <person name="Lonardi S."/>
            <person name="Liang Q."/>
            <person name="Vydyam P."/>
            <person name="Khabirova E."/>
            <person name="Fang T."/>
            <person name="Gihaz S."/>
            <person name="Thekkiniath J."/>
            <person name="Munshi M."/>
            <person name="Abel S."/>
            <person name="Ciampossin L."/>
            <person name="Batugedara G."/>
            <person name="Gupta M."/>
            <person name="Lu X.M."/>
            <person name="Lenz T."/>
            <person name="Chakravarty S."/>
            <person name="Cornillot E."/>
            <person name="Hu Y."/>
            <person name="Ma W."/>
            <person name="Gonzalez L.M."/>
            <person name="Sanchez S."/>
            <person name="Estrada K."/>
            <person name="Sanchez-Flores A."/>
            <person name="Montero E."/>
            <person name="Harb O.S."/>
            <person name="Le Roch K.G."/>
            <person name="Mamoun C.B."/>
        </authorList>
    </citation>
    <scope>NUCLEOTIDE SEQUENCE</scope>
    <source>
        <strain evidence="1">WA1</strain>
    </source>
</reference>
<dbReference type="GeneID" id="94336855"/>
<dbReference type="Proteomes" id="UP001214638">
    <property type="component" value="Unassembled WGS sequence"/>
</dbReference>
<evidence type="ECO:0008006" key="3">
    <source>
        <dbReference type="Google" id="ProtNLM"/>
    </source>
</evidence>